<keyword evidence="6 9" id="KW-0812">Transmembrane</keyword>
<dbReference type="GO" id="GO:0005886">
    <property type="term" value="C:plasma membrane"/>
    <property type="evidence" value="ECO:0007669"/>
    <property type="project" value="UniProtKB-SubCell"/>
</dbReference>
<dbReference type="EMBL" id="LZDH01000056">
    <property type="protein sequence ID" value="OBS30911.1"/>
    <property type="molecule type" value="Genomic_DNA"/>
</dbReference>
<gene>
    <name evidence="11" type="ORF">A9O67_04120</name>
</gene>
<feature type="transmembrane region" description="Helical" evidence="9">
    <location>
        <begin position="20"/>
        <end position="41"/>
    </location>
</feature>
<evidence type="ECO:0000259" key="10">
    <source>
        <dbReference type="Pfam" id="PF02501"/>
    </source>
</evidence>
<accession>A0A1A6DW44</accession>
<evidence type="ECO:0000313" key="11">
    <source>
        <dbReference type="EMBL" id="OBS30911.1"/>
    </source>
</evidence>
<feature type="domain" description="Type II secretion system protein GspI C-terminal" evidence="10">
    <location>
        <begin position="59"/>
        <end position="132"/>
    </location>
</feature>
<keyword evidence="7 9" id="KW-1133">Transmembrane helix</keyword>
<comment type="caution">
    <text evidence="11">The sequence shown here is derived from an EMBL/GenBank/DDBJ whole genome shotgun (WGS) entry which is preliminary data.</text>
</comment>
<dbReference type="NCBIfam" id="TIGR01707">
    <property type="entry name" value="gspI"/>
    <property type="match status" value="1"/>
</dbReference>
<protein>
    <recommendedName>
        <fullName evidence="9">Type II secretion system protein I</fullName>
        <shortName evidence="9">T2SS minor pseudopilin I</shortName>
    </recommendedName>
</protein>
<dbReference type="SUPFAM" id="SSF54523">
    <property type="entry name" value="Pili subunits"/>
    <property type="match status" value="2"/>
</dbReference>
<dbReference type="OrthoDB" id="5296572at2"/>
<dbReference type="InterPro" id="IPR003413">
    <property type="entry name" value="T2SS_GspI_C"/>
</dbReference>
<dbReference type="RefSeq" id="WP_068609798.1">
    <property type="nucleotide sequence ID" value="NZ_LZDH01000056.1"/>
</dbReference>
<dbReference type="Pfam" id="PF07963">
    <property type="entry name" value="N_methyl"/>
    <property type="match status" value="1"/>
</dbReference>
<dbReference type="NCBIfam" id="TIGR02532">
    <property type="entry name" value="IV_pilin_GFxxxE"/>
    <property type="match status" value="1"/>
</dbReference>
<evidence type="ECO:0000256" key="4">
    <source>
        <dbReference type="ARBA" id="ARBA00022481"/>
    </source>
</evidence>
<evidence type="ECO:0000256" key="1">
    <source>
        <dbReference type="ARBA" id="ARBA00004377"/>
    </source>
</evidence>
<comment type="function">
    <text evidence="9">Component of the type II secretion system required for the energy-dependent secretion of extracellular factors such as proteases and toxins from the periplasm.</text>
</comment>
<dbReference type="InterPro" id="IPR012902">
    <property type="entry name" value="N_methyl_site"/>
</dbReference>
<keyword evidence="4 9" id="KW-0488">Methylation</keyword>
<keyword evidence="5 9" id="KW-0997">Cell inner membrane</keyword>
<evidence type="ECO:0000256" key="7">
    <source>
        <dbReference type="ARBA" id="ARBA00022989"/>
    </source>
</evidence>
<comment type="subunit">
    <text evidence="9">Type II secretion is composed of four main components: the outer membrane complex, the inner membrane complex, the cytoplasmic secretion ATPase and the periplasm-spanning pseudopilus.</text>
</comment>
<dbReference type="InterPro" id="IPR045584">
    <property type="entry name" value="Pilin-like"/>
</dbReference>
<keyword evidence="3" id="KW-1003">Cell membrane</keyword>
<evidence type="ECO:0000256" key="6">
    <source>
        <dbReference type="ARBA" id="ARBA00022692"/>
    </source>
</evidence>
<evidence type="ECO:0000256" key="3">
    <source>
        <dbReference type="ARBA" id="ARBA00022475"/>
    </source>
</evidence>
<dbReference type="Pfam" id="PF02501">
    <property type="entry name" value="T2SSI"/>
    <property type="match status" value="1"/>
</dbReference>
<dbReference type="Gene3D" id="3.30.1300.30">
    <property type="entry name" value="GSPII I/J protein-like"/>
    <property type="match status" value="1"/>
</dbReference>
<keyword evidence="12" id="KW-1185">Reference proteome</keyword>
<evidence type="ECO:0000256" key="5">
    <source>
        <dbReference type="ARBA" id="ARBA00022519"/>
    </source>
</evidence>
<keyword evidence="8 9" id="KW-0472">Membrane</keyword>
<dbReference type="PANTHER" id="PTHR38779:SF2">
    <property type="entry name" value="TYPE II SECRETION SYSTEM PROTEIN I-RELATED"/>
    <property type="match status" value="1"/>
</dbReference>
<dbReference type="Proteomes" id="UP000091969">
    <property type="component" value="Unassembled WGS sequence"/>
</dbReference>
<sequence>MAPASAAAPRPGVPPRRRPGGFTLVEVLVALAIVATAALAAQQAGQALLRTAERQPAQWLAQLCAHNAQVVLRLEPVFPPPGTRELSCTQGGVEHTVQIAIDPTPNPSFRRVEVRVRPAGSDLVLTRLTTVLGRH</sequence>
<dbReference type="GO" id="GO:0015627">
    <property type="term" value="C:type II protein secretion system complex"/>
    <property type="evidence" value="ECO:0007669"/>
    <property type="project" value="UniProtKB-UniRule"/>
</dbReference>
<evidence type="ECO:0000256" key="9">
    <source>
        <dbReference type="RuleBase" id="RU368030"/>
    </source>
</evidence>
<comment type="PTM">
    <text evidence="9">Cleaved by prepilin peptidase.</text>
</comment>
<comment type="subcellular location">
    <subcellularLocation>
        <location evidence="1 9">Cell inner membrane</location>
        <topology evidence="1 9">Single-pass membrane protein</topology>
    </subcellularLocation>
</comment>
<dbReference type="STRING" id="1101373.A9O67_04120"/>
<evidence type="ECO:0000256" key="2">
    <source>
        <dbReference type="ARBA" id="ARBA00008358"/>
    </source>
</evidence>
<dbReference type="InterPro" id="IPR010052">
    <property type="entry name" value="T2SS_protein-GspI"/>
</dbReference>
<dbReference type="PROSITE" id="PS00409">
    <property type="entry name" value="PROKAR_NTER_METHYL"/>
    <property type="match status" value="1"/>
</dbReference>
<proteinExistence type="inferred from homology"/>
<name>A0A1A6DW44_9BURK</name>
<organism evidence="11 12">
    <name type="scientific">Tepidimonas fonticaldi</name>
    <dbReference type="NCBI Taxonomy" id="1101373"/>
    <lineage>
        <taxon>Bacteria</taxon>
        <taxon>Pseudomonadati</taxon>
        <taxon>Pseudomonadota</taxon>
        <taxon>Betaproteobacteria</taxon>
        <taxon>Burkholderiales</taxon>
        <taxon>Tepidimonas</taxon>
    </lineage>
</organism>
<dbReference type="PANTHER" id="PTHR38779">
    <property type="entry name" value="TYPE II SECRETION SYSTEM PROTEIN I-RELATED"/>
    <property type="match status" value="1"/>
</dbReference>
<evidence type="ECO:0000313" key="12">
    <source>
        <dbReference type="Proteomes" id="UP000091969"/>
    </source>
</evidence>
<reference evidence="11 12" key="1">
    <citation type="submission" date="2016-06" db="EMBL/GenBank/DDBJ databases">
        <title>Genome sequence of Tepidimonas fonticaldi PL17.</title>
        <authorList>
            <person name="Pinnaka A.K."/>
        </authorList>
    </citation>
    <scope>NUCLEOTIDE SEQUENCE [LARGE SCALE GENOMIC DNA]</scope>
    <source>
        <strain evidence="11 12">PL17</strain>
    </source>
</reference>
<dbReference type="AlphaFoldDB" id="A0A1A6DW44"/>
<evidence type="ECO:0000256" key="8">
    <source>
        <dbReference type="ARBA" id="ARBA00023136"/>
    </source>
</evidence>
<dbReference type="GO" id="GO:0015628">
    <property type="term" value="P:protein secretion by the type II secretion system"/>
    <property type="evidence" value="ECO:0007669"/>
    <property type="project" value="UniProtKB-UniRule"/>
</dbReference>
<comment type="similarity">
    <text evidence="2 9">Belongs to the GSP I family.</text>
</comment>